<sequence>MKTPNTCVAVYKTHHAADDAVKRLQKAGFEMKKISVIGNDYHTEEHVVGYYNIGDRMKAWGKMGAFWGGLWGILFGAAFFVIPGVGPMVVAGPLVSAIVGGLEGAVIVGGLSALGAGLASMGIPKNSIVRYEESLSAGSFLLLYNGTEEDVASAAKILLENTDHDGVETHNKSDAE</sequence>
<reference evidence="3 4" key="1">
    <citation type="submission" date="2014-06" db="EMBL/GenBank/DDBJ databases">
        <title>Whole Genome Sequences of Three Symbiotic Endozoicomonas Bacteria.</title>
        <authorList>
            <person name="Neave M.J."/>
            <person name="Apprill A."/>
            <person name="Voolstra C.R."/>
        </authorList>
    </citation>
    <scope>NUCLEOTIDE SEQUENCE [LARGE SCALE GENOMIC DNA]</scope>
    <source>
        <strain evidence="3 4">DSM 22380</strain>
    </source>
</reference>
<dbReference type="InterPro" id="IPR025889">
    <property type="entry name" value="GSP17M-like_dom"/>
</dbReference>
<gene>
    <name evidence="3" type="ORF">GV64_22520</name>
</gene>
<dbReference type="STRING" id="305900.GV64_22520"/>
<feature type="domain" description="General stress protein 17M-like" evidence="2">
    <location>
        <begin position="8"/>
        <end position="74"/>
    </location>
</feature>
<organism evidence="3 4">
    <name type="scientific">Endozoicomonas elysicola</name>
    <dbReference type="NCBI Taxonomy" id="305900"/>
    <lineage>
        <taxon>Bacteria</taxon>
        <taxon>Pseudomonadati</taxon>
        <taxon>Pseudomonadota</taxon>
        <taxon>Gammaproteobacteria</taxon>
        <taxon>Oceanospirillales</taxon>
        <taxon>Endozoicomonadaceae</taxon>
        <taxon>Endozoicomonas</taxon>
    </lineage>
</organism>
<protein>
    <submittedName>
        <fullName evidence="3">Permease</fullName>
    </submittedName>
</protein>
<evidence type="ECO:0000313" key="4">
    <source>
        <dbReference type="Proteomes" id="UP000027997"/>
    </source>
</evidence>
<dbReference type="Proteomes" id="UP000027997">
    <property type="component" value="Unassembled WGS sequence"/>
</dbReference>
<dbReference type="EMBL" id="JOJP01000001">
    <property type="protein sequence ID" value="KEI73114.1"/>
    <property type="molecule type" value="Genomic_DNA"/>
</dbReference>
<dbReference type="Pfam" id="PF11181">
    <property type="entry name" value="YflT"/>
    <property type="match status" value="1"/>
</dbReference>
<evidence type="ECO:0000313" key="3">
    <source>
        <dbReference type="EMBL" id="KEI73114.1"/>
    </source>
</evidence>
<keyword evidence="1" id="KW-0812">Transmembrane</keyword>
<dbReference type="PANTHER" id="PTHR36109">
    <property type="entry name" value="MEMBRANE PROTEIN-RELATED"/>
    <property type="match status" value="1"/>
</dbReference>
<keyword evidence="1" id="KW-1133">Transmembrane helix</keyword>
<dbReference type="RefSeq" id="WP_020582307.1">
    <property type="nucleotide sequence ID" value="NZ_JOJP01000001.1"/>
</dbReference>
<comment type="caution">
    <text evidence="3">The sequence shown here is derived from an EMBL/GenBank/DDBJ whole genome shotgun (WGS) entry which is preliminary data.</text>
</comment>
<dbReference type="InterPro" id="IPR052948">
    <property type="entry name" value="Low_temp-induced_all0457"/>
</dbReference>
<dbReference type="PANTHER" id="PTHR36109:SF2">
    <property type="entry name" value="MEMBRANE PROTEIN"/>
    <property type="match status" value="1"/>
</dbReference>
<feature type="transmembrane region" description="Helical" evidence="1">
    <location>
        <begin position="94"/>
        <end position="118"/>
    </location>
</feature>
<evidence type="ECO:0000256" key="1">
    <source>
        <dbReference type="SAM" id="Phobius"/>
    </source>
</evidence>
<dbReference type="AlphaFoldDB" id="A0A081KG38"/>
<proteinExistence type="predicted"/>
<keyword evidence="1" id="KW-0472">Membrane</keyword>
<accession>A0A081KG38</accession>
<dbReference type="eggNOG" id="COG4803">
    <property type="taxonomic scope" value="Bacteria"/>
</dbReference>
<evidence type="ECO:0000259" key="2">
    <source>
        <dbReference type="Pfam" id="PF11181"/>
    </source>
</evidence>
<keyword evidence="4" id="KW-1185">Reference proteome</keyword>
<name>A0A081KG38_9GAMM</name>
<feature type="transmembrane region" description="Helical" evidence="1">
    <location>
        <begin position="64"/>
        <end position="82"/>
    </location>
</feature>